<evidence type="ECO:0000256" key="2">
    <source>
        <dbReference type="ARBA" id="ARBA00005808"/>
    </source>
</evidence>
<dbReference type="Pfam" id="PF02690">
    <property type="entry name" value="Na_Pi_cotrans"/>
    <property type="match status" value="1"/>
</dbReference>
<proteinExistence type="inferred from homology"/>
<dbReference type="Proteomes" id="UP001439008">
    <property type="component" value="Unassembled WGS sequence"/>
</dbReference>
<protein>
    <submittedName>
        <fullName evidence="9">Uncharacterized protein</fullName>
    </submittedName>
</protein>
<evidence type="ECO:0000256" key="3">
    <source>
        <dbReference type="ARBA" id="ARBA00022475"/>
    </source>
</evidence>
<reference evidence="9 10" key="1">
    <citation type="journal article" date="2024" name="BMC Biol.">
        <title>Comparative genomics of Ascetosporea gives new insight into the evolutionary basis for animal parasitism in Rhizaria.</title>
        <authorList>
            <person name="Hiltunen Thoren M."/>
            <person name="Onut-Brannstrom I."/>
            <person name="Alfjorden A."/>
            <person name="Peckova H."/>
            <person name="Swords F."/>
            <person name="Hooper C."/>
            <person name="Holzer A.S."/>
            <person name="Bass D."/>
            <person name="Burki F."/>
        </authorList>
    </citation>
    <scope>NUCLEOTIDE SEQUENCE [LARGE SCALE GENOMIC DNA]</scope>
    <source>
        <strain evidence="9">20-A016</strain>
    </source>
</reference>
<gene>
    <name evidence="9" type="ORF">MHBO_002069</name>
</gene>
<dbReference type="PANTHER" id="PTHR10010:SF46">
    <property type="entry name" value="SODIUM-DEPENDENT PHOSPHATE TRANSPORT PROTEIN 2B"/>
    <property type="match status" value="1"/>
</dbReference>
<keyword evidence="3" id="KW-1003">Cell membrane</keyword>
<accession>A0ABV2ALW8</accession>
<comment type="caution">
    <text evidence="9">The sequence shown here is derived from an EMBL/GenBank/DDBJ whole genome shotgun (WGS) entry which is preliminary data.</text>
</comment>
<sequence length="168" mass="18229">MEVESLSISLSKSKDKSSNSIEAPVEPPLVTLDEKDLKDAFYKKKSWRNMGARERFLKILKIFLIVLAFCILMIIFFAGITLMSDAFKVLSGYNTRNIFEFASNPMAGLCVGILATVLFQSSSTTTSLSVALVASSVLSVKDAIPIVMGANVGTSVTNTLVSLGHIRK</sequence>
<keyword evidence="5 8" id="KW-1133">Transmembrane helix</keyword>
<keyword evidence="10" id="KW-1185">Reference proteome</keyword>
<dbReference type="PANTHER" id="PTHR10010">
    <property type="entry name" value="SOLUTE CARRIER FAMILY 34 SODIUM PHOSPHATE , MEMBER 2-RELATED"/>
    <property type="match status" value="1"/>
</dbReference>
<evidence type="ECO:0000256" key="4">
    <source>
        <dbReference type="ARBA" id="ARBA00022692"/>
    </source>
</evidence>
<evidence type="ECO:0000256" key="7">
    <source>
        <dbReference type="SAM" id="MobiDB-lite"/>
    </source>
</evidence>
<name>A0ABV2ALW8_9EUKA</name>
<feature type="non-terminal residue" evidence="9">
    <location>
        <position position="168"/>
    </location>
</feature>
<keyword evidence="6 8" id="KW-0472">Membrane</keyword>
<dbReference type="NCBIfam" id="NF037997">
    <property type="entry name" value="Na_Pi_symport"/>
    <property type="match status" value="1"/>
</dbReference>
<evidence type="ECO:0000313" key="9">
    <source>
        <dbReference type="EMBL" id="MES1920393.1"/>
    </source>
</evidence>
<evidence type="ECO:0000313" key="10">
    <source>
        <dbReference type="Proteomes" id="UP001439008"/>
    </source>
</evidence>
<feature type="transmembrane region" description="Helical" evidence="8">
    <location>
        <begin position="59"/>
        <end position="81"/>
    </location>
</feature>
<comment type="subcellular location">
    <subcellularLocation>
        <location evidence="1">Cell membrane</location>
        <topology evidence="1">Multi-pass membrane protein</topology>
    </subcellularLocation>
</comment>
<feature type="transmembrane region" description="Helical" evidence="8">
    <location>
        <begin position="101"/>
        <end position="119"/>
    </location>
</feature>
<evidence type="ECO:0000256" key="6">
    <source>
        <dbReference type="ARBA" id="ARBA00023136"/>
    </source>
</evidence>
<evidence type="ECO:0000256" key="8">
    <source>
        <dbReference type="SAM" id="Phobius"/>
    </source>
</evidence>
<dbReference type="InterPro" id="IPR003841">
    <property type="entry name" value="Na/Pi_transpt"/>
</dbReference>
<evidence type="ECO:0000256" key="1">
    <source>
        <dbReference type="ARBA" id="ARBA00004651"/>
    </source>
</evidence>
<feature type="region of interest" description="Disordered" evidence="7">
    <location>
        <begin position="1"/>
        <end position="22"/>
    </location>
</feature>
<organism evidence="9 10">
    <name type="scientific">Bonamia ostreae</name>
    <dbReference type="NCBI Taxonomy" id="126728"/>
    <lineage>
        <taxon>Eukaryota</taxon>
        <taxon>Sar</taxon>
        <taxon>Rhizaria</taxon>
        <taxon>Endomyxa</taxon>
        <taxon>Ascetosporea</taxon>
        <taxon>Haplosporida</taxon>
        <taxon>Bonamia</taxon>
    </lineage>
</organism>
<comment type="similarity">
    <text evidence="2">Belongs to the SLC34A transporter family.</text>
</comment>
<keyword evidence="4 8" id="KW-0812">Transmembrane</keyword>
<feature type="compositionally biased region" description="Low complexity" evidence="7">
    <location>
        <begin position="1"/>
        <end position="11"/>
    </location>
</feature>
<dbReference type="EMBL" id="JBDODL010000645">
    <property type="protein sequence ID" value="MES1920393.1"/>
    <property type="molecule type" value="Genomic_DNA"/>
</dbReference>
<evidence type="ECO:0000256" key="5">
    <source>
        <dbReference type="ARBA" id="ARBA00022989"/>
    </source>
</evidence>